<gene>
    <name evidence="7" type="ORF">H9Y04_44935</name>
</gene>
<proteinExistence type="predicted"/>
<evidence type="ECO:0000313" key="7">
    <source>
        <dbReference type="EMBL" id="MBC9719637.1"/>
    </source>
</evidence>
<evidence type="ECO:0000259" key="6">
    <source>
        <dbReference type="Pfam" id="PF08545"/>
    </source>
</evidence>
<dbReference type="InterPro" id="IPR016039">
    <property type="entry name" value="Thiolase-like"/>
</dbReference>
<dbReference type="RefSeq" id="WP_187820038.1">
    <property type="nucleotide sequence ID" value="NZ_JACTVJ010000055.1"/>
</dbReference>
<dbReference type="PANTHER" id="PTHR34069:SF2">
    <property type="entry name" value="BETA-KETOACYL-[ACYL-CARRIER-PROTEIN] SYNTHASE III"/>
    <property type="match status" value="1"/>
</dbReference>
<name>A0ABR7SYB1_9ACTN</name>
<evidence type="ECO:0000259" key="5">
    <source>
        <dbReference type="Pfam" id="PF08541"/>
    </source>
</evidence>
<feature type="domain" description="Beta-ketoacyl-[acyl-carrier-protein] synthase III C-terminal" evidence="5">
    <location>
        <begin position="241"/>
        <end position="329"/>
    </location>
</feature>
<evidence type="ECO:0000256" key="4">
    <source>
        <dbReference type="SAM" id="Phobius"/>
    </source>
</evidence>
<dbReference type="Pfam" id="PF08545">
    <property type="entry name" value="ACP_syn_III"/>
    <property type="match status" value="1"/>
</dbReference>
<evidence type="ECO:0000256" key="2">
    <source>
        <dbReference type="ARBA" id="ARBA00022679"/>
    </source>
</evidence>
<dbReference type="Pfam" id="PF08541">
    <property type="entry name" value="ACP_syn_III_C"/>
    <property type="match status" value="1"/>
</dbReference>
<dbReference type="CDD" id="cd00830">
    <property type="entry name" value="KAS_III"/>
    <property type="match status" value="1"/>
</dbReference>
<feature type="transmembrane region" description="Helical" evidence="4">
    <location>
        <begin position="118"/>
        <end position="142"/>
    </location>
</feature>
<organism evidence="7 8">
    <name type="scientific">Streptomyces polyasparticus</name>
    <dbReference type="NCBI Taxonomy" id="2767826"/>
    <lineage>
        <taxon>Bacteria</taxon>
        <taxon>Bacillati</taxon>
        <taxon>Actinomycetota</taxon>
        <taxon>Actinomycetes</taxon>
        <taxon>Kitasatosporales</taxon>
        <taxon>Streptomycetaceae</taxon>
        <taxon>Streptomyces</taxon>
    </lineage>
</organism>
<sequence length="330" mass="34233">MAARQEHAVGVLSLGAHVPETVVTNEMIADWTSVRVEWIARATGILERRYAPRGQSTSSLAEPAAKEALAGASGPVDALVFATATPDQFTPPTATALQHLLGLSGSAAFDVNAACGGFVYGLALAHGLILSVSGIANVLVVGADQYSKVVNRADRTTAPIFGDGAGAVMLGEVPEGFGIKAVSLAAYGEHQDEVGIFAGGTREPLTPESVGGQRATVHMNGRVVRRLFIEKVSALTRQVADEAGWTLGDVDRFVFHQGNPVMLREVADALGVEAARVGETASVLGNTGCASVPLTLHHLHRVDPLRRGERLIVAGAGAGLTAGAVALVWW</sequence>
<dbReference type="InterPro" id="IPR013747">
    <property type="entry name" value="ACP_syn_III_C"/>
</dbReference>
<accession>A0ABR7SYB1</accession>
<keyword evidence="4" id="KW-1133">Transmembrane helix</keyword>
<dbReference type="EMBL" id="JACTVJ010000055">
    <property type="protein sequence ID" value="MBC9719637.1"/>
    <property type="molecule type" value="Genomic_DNA"/>
</dbReference>
<reference evidence="7 8" key="1">
    <citation type="submission" date="2020-08" db="EMBL/GenBank/DDBJ databases">
        <title>Genemic of Streptomyces polyaspartic.</title>
        <authorList>
            <person name="Liu W."/>
        </authorList>
    </citation>
    <scope>NUCLEOTIDE SEQUENCE [LARGE SCALE GENOMIC DNA]</scope>
    <source>
        <strain evidence="7 8">TRM66268-LWL</strain>
    </source>
</reference>
<feature type="domain" description="Beta-ketoacyl-[acyl-carrier-protein] synthase III N-terminal" evidence="6">
    <location>
        <begin position="109"/>
        <end position="188"/>
    </location>
</feature>
<comment type="caution">
    <text evidence="7">The sequence shown here is derived from an EMBL/GenBank/DDBJ whole genome shotgun (WGS) entry which is preliminary data.</text>
</comment>
<keyword evidence="8" id="KW-1185">Reference proteome</keyword>
<evidence type="ECO:0000256" key="3">
    <source>
        <dbReference type="ARBA" id="ARBA00023315"/>
    </source>
</evidence>
<evidence type="ECO:0000256" key="1">
    <source>
        <dbReference type="ARBA" id="ARBA00022490"/>
    </source>
</evidence>
<dbReference type="SUPFAM" id="SSF53901">
    <property type="entry name" value="Thiolase-like"/>
    <property type="match status" value="1"/>
</dbReference>
<keyword evidence="1" id="KW-0963">Cytoplasm</keyword>
<keyword evidence="2" id="KW-0808">Transferase</keyword>
<protein>
    <submittedName>
        <fullName evidence="7">Ketoacyl-ACP synthase III</fullName>
    </submittedName>
</protein>
<keyword evidence="4" id="KW-0812">Transmembrane</keyword>
<evidence type="ECO:0000313" key="8">
    <source>
        <dbReference type="Proteomes" id="UP000642284"/>
    </source>
</evidence>
<dbReference type="PANTHER" id="PTHR34069">
    <property type="entry name" value="3-OXOACYL-[ACYL-CARRIER-PROTEIN] SYNTHASE 3"/>
    <property type="match status" value="1"/>
</dbReference>
<dbReference type="Proteomes" id="UP000642284">
    <property type="component" value="Unassembled WGS sequence"/>
</dbReference>
<keyword evidence="4" id="KW-0472">Membrane</keyword>
<dbReference type="InterPro" id="IPR013751">
    <property type="entry name" value="ACP_syn_III_N"/>
</dbReference>
<feature type="transmembrane region" description="Helical" evidence="4">
    <location>
        <begin position="311"/>
        <end position="329"/>
    </location>
</feature>
<keyword evidence="3" id="KW-0012">Acyltransferase</keyword>
<dbReference type="Gene3D" id="3.40.47.10">
    <property type="match status" value="1"/>
</dbReference>
<dbReference type="NCBIfam" id="NF006829">
    <property type="entry name" value="PRK09352.1"/>
    <property type="match status" value="1"/>
</dbReference>